<dbReference type="InterPro" id="IPR000834">
    <property type="entry name" value="Peptidase_M14"/>
</dbReference>
<dbReference type="SUPFAM" id="SSF53187">
    <property type="entry name" value="Zn-dependent exopeptidases"/>
    <property type="match status" value="1"/>
</dbReference>
<evidence type="ECO:0000256" key="8">
    <source>
        <dbReference type="SAM" id="SignalP"/>
    </source>
</evidence>
<feature type="chain" id="PRO_5028821114" evidence="8">
    <location>
        <begin position="18"/>
        <end position="486"/>
    </location>
</feature>
<dbReference type="KEGG" id="cagg:HYG79_16610"/>
<accession>A0A7H9AUN4</accession>
<feature type="active site" description="Proton donor/acceptor" evidence="7">
    <location>
        <position position="248"/>
    </location>
</feature>
<reference evidence="10 11" key="1">
    <citation type="journal article" date="2006" name="Int. J. Syst. Evol. Microbiol.">
        <title>Costertonia aggregata gen. nov., sp. nov., a mesophilic marine bacterium of the family Flavobacteriaceae, isolated from a mature biofilm.</title>
        <authorList>
            <person name="Kwon K.K."/>
            <person name="Lee Y.K."/>
            <person name="Lee H.K."/>
        </authorList>
    </citation>
    <scope>NUCLEOTIDE SEQUENCE [LARGE SCALE GENOMIC DNA]</scope>
    <source>
        <strain evidence="10 11">KCCM 42265</strain>
    </source>
</reference>
<name>A0A7H9AUN4_9FLAO</name>
<keyword evidence="8" id="KW-0732">Signal</keyword>
<keyword evidence="11" id="KW-1185">Reference proteome</keyword>
<dbReference type="GO" id="GO:0005615">
    <property type="term" value="C:extracellular space"/>
    <property type="evidence" value="ECO:0007669"/>
    <property type="project" value="TreeGrafter"/>
</dbReference>
<evidence type="ECO:0000256" key="6">
    <source>
        <dbReference type="ARBA" id="ARBA00023049"/>
    </source>
</evidence>
<evidence type="ECO:0000256" key="3">
    <source>
        <dbReference type="ARBA" id="ARBA00022670"/>
    </source>
</evidence>
<dbReference type="PANTHER" id="PTHR11705">
    <property type="entry name" value="PROTEASE FAMILY M14 CARBOXYPEPTIDASE A,B"/>
    <property type="match status" value="1"/>
</dbReference>
<protein>
    <submittedName>
        <fullName evidence="10">Peptidase M14</fullName>
    </submittedName>
</protein>
<dbReference type="Proteomes" id="UP000509302">
    <property type="component" value="Chromosome"/>
</dbReference>
<dbReference type="SMART" id="SM00631">
    <property type="entry name" value="Zn_pept"/>
    <property type="match status" value="1"/>
</dbReference>
<feature type="domain" description="Peptidase M14" evidence="9">
    <location>
        <begin position="29"/>
        <end position="295"/>
    </location>
</feature>
<evidence type="ECO:0000313" key="11">
    <source>
        <dbReference type="Proteomes" id="UP000509302"/>
    </source>
</evidence>
<dbReference type="EMBL" id="CP058595">
    <property type="protein sequence ID" value="QLG46905.1"/>
    <property type="molecule type" value="Genomic_DNA"/>
</dbReference>
<feature type="signal peptide" evidence="8">
    <location>
        <begin position="1"/>
        <end position="17"/>
    </location>
</feature>
<keyword evidence="3" id="KW-0645">Protease</keyword>
<evidence type="ECO:0000259" key="9">
    <source>
        <dbReference type="PROSITE" id="PS52035"/>
    </source>
</evidence>
<organism evidence="10 11">
    <name type="scientific">Costertonia aggregata</name>
    <dbReference type="NCBI Taxonomy" id="343403"/>
    <lineage>
        <taxon>Bacteria</taxon>
        <taxon>Pseudomonadati</taxon>
        <taxon>Bacteroidota</taxon>
        <taxon>Flavobacteriia</taxon>
        <taxon>Flavobacteriales</taxon>
        <taxon>Flavobacteriaceae</taxon>
        <taxon>Costertonia</taxon>
    </lineage>
</organism>
<evidence type="ECO:0000256" key="4">
    <source>
        <dbReference type="ARBA" id="ARBA00022801"/>
    </source>
</evidence>
<dbReference type="AlphaFoldDB" id="A0A7H9AUN4"/>
<comment type="cofactor">
    <cofactor evidence="1">
        <name>Zn(2+)</name>
        <dbReference type="ChEBI" id="CHEBI:29105"/>
    </cofactor>
</comment>
<dbReference type="PROSITE" id="PS52035">
    <property type="entry name" value="PEPTIDASE_M14"/>
    <property type="match status" value="1"/>
</dbReference>
<dbReference type="PANTHER" id="PTHR11705:SF143">
    <property type="entry name" value="SLL0236 PROTEIN"/>
    <property type="match status" value="1"/>
</dbReference>
<dbReference type="GO" id="GO:0008270">
    <property type="term" value="F:zinc ion binding"/>
    <property type="evidence" value="ECO:0007669"/>
    <property type="project" value="InterPro"/>
</dbReference>
<evidence type="ECO:0000256" key="5">
    <source>
        <dbReference type="ARBA" id="ARBA00022833"/>
    </source>
</evidence>
<keyword evidence="5" id="KW-0862">Zinc</keyword>
<evidence type="ECO:0000313" key="10">
    <source>
        <dbReference type="EMBL" id="QLG46905.1"/>
    </source>
</evidence>
<comment type="similarity">
    <text evidence="2 7">Belongs to the peptidase M14 family.</text>
</comment>
<sequence length="486" mass="55498">MKRIVSLLFLITYVCSAQETAITSSLYDTYDKYKEVTLNKRRIKHHELQPLLAKYRDNPKFTVQEVGSSIEGRDLSLVSIGKGDIDVFLWSQMHGDEPTATQAIFDILNFLDSDDFKTEKDEILNNLTVHFLPMLNPDGAEVFQRRNRLGIDINRDALHLQSPEGQTLKRVRDSLNADFGFNLHDQSTYYNAERTNKPATISYLAPAFNYEKDIDKKRGDAMKIIVFMNAIIQEYAPGQVGRYNDDFEPRAFGDNIQKWGTSTILIESGGFLDDIEKQEIRKLNYVSILSALHTIAKGSYNDISISDYEKIPENDRKLFNLKIENATYELLGKPYILDIGMNRLEVNTAEYKDFWYSSRIIDQGDLSTFYGYETLDATGYTLRSGKVYPEVLQSVDQLNTIDPMALLKKGYTYIKMKTIPSQLISSPIPLHLVGTSFKLPDFDIRVGANPTFLLEKNGALEYAVINGFLIDLKTEKGDFKNAMIYR</sequence>
<proteinExistence type="inferred from homology"/>
<dbReference type="GO" id="GO:0004181">
    <property type="term" value="F:metallocarboxypeptidase activity"/>
    <property type="evidence" value="ECO:0007669"/>
    <property type="project" value="InterPro"/>
</dbReference>
<gene>
    <name evidence="10" type="ORF">HYG79_16610</name>
</gene>
<evidence type="ECO:0000256" key="7">
    <source>
        <dbReference type="PROSITE-ProRule" id="PRU01379"/>
    </source>
</evidence>
<evidence type="ECO:0000256" key="1">
    <source>
        <dbReference type="ARBA" id="ARBA00001947"/>
    </source>
</evidence>
<keyword evidence="4" id="KW-0378">Hydrolase</keyword>
<dbReference type="RefSeq" id="WP_179243184.1">
    <property type="nucleotide sequence ID" value="NZ_CP058595.1"/>
</dbReference>
<dbReference type="GO" id="GO:0006508">
    <property type="term" value="P:proteolysis"/>
    <property type="evidence" value="ECO:0007669"/>
    <property type="project" value="UniProtKB-KW"/>
</dbReference>
<evidence type="ECO:0000256" key="2">
    <source>
        <dbReference type="ARBA" id="ARBA00005988"/>
    </source>
</evidence>
<keyword evidence="6" id="KW-0482">Metalloprotease</keyword>
<dbReference type="Pfam" id="PF00246">
    <property type="entry name" value="Peptidase_M14"/>
    <property type="match status" value="1"/>
</dbReference>
<dbReference type="Gene3D" id="3.40.630.10">
    <property type="entry name" value="Zn peptidases"/>
    <property type="match status" value="1"/>
</dbReference>